<accession>A0A6A5W0U0</accession>
<reference evidence="1" key="1">
    <citation type="journal article" date="2020" name="Stud. Mycol.">
        <title>101 Dothideomycetes genomes: a test case for predicting lifestyles and emergence of pathogens.</title>
        <authorList>
            <person name="Haridas S."/>
            <person name="Albert R."/>
            <person name="Binder M."/>
            <person name="Bloem J."/>
            <person name="Labutti K."/>
            <person name="Salamov A."/>
            <person name="Andreopoulos B."/>
            <person name="Baker S."/>
            <person name="Barry K."/>
            <person name="Bills G."/>
            <person name="Bluhm B."/>
            <person name="Cannon C."/>
            <person name="Castanera R."/>
            <person name="Culley D."/>
            <person name="Daum C."/>
            <person name="Ezra D."/>
            <person name="Gonzalez J."/>
            <person name="Henrissat B."/>
            <person name="Kuo A."/>
            <person name="Liang C."/>
            <person name="Lipzen A."/>
            <person name="Lutzoni F."/>
            <person name="Magnuson J."/>
            <person name="Mondo S."/>
            <person name="Nolan M."/>
            <person name="Ohm R."/>
            <person name="Pangilinan J."/>
            <person name="Park H.-J."/>
            <person name="Ramirez L."/>
            <person name="Alfaro M."/>
            <person name="Sun H."/>
            <person name="Tritt A."/>
            <person name="Yoshinaga Y."/>
            <person name="Zwiers L.-H."/>
            <person name="Turgeon B."/>
            <person name="Goodwin S."/>
            <person name="Spatafora J."/>
            <person name="Crous P."/>
            <person name="Grigoriev I."/>
        </authorList>
    </citation>
    <scope>NUCLEOTIDE SEQUENCE</scope>
    <source>
        <strain evidence="1">CBS 107.79</strain>
    </source>
</reference>
<gene>
    <name evidence="1" type="ORF">BU23DRAFT_192834</name>
</gene>
<protein>
    <submittedName>
        <fullName evidence="1">Uncharacterized protein</fullName>
    </submittedName>
</protein>
<name>A0A6A5W0U0_9PLEO</name>
<dbReference type="Proteomes" id="UP000800036">
    <property type="component" value="Unassembled WGS sequence"/>
</dbReference>
<dbReference type="AlphaFoldDB" id="A0A6A5W0U0"/>
<evidence type="ECO:0000313" key="1">
    <source>
        <dbReference type="EMBL" id="KAF1978997.1"/>
    </source>
</evidence>
<dbReference type="EMBL" id="ML976659">
    <property type="protein sequence ID" value="KAF1978997.1"/>
    <property type="molecule type" value="Genomic_DNA"/>
</dbReference>
<organism evidence="1 2">
    <name type="scientific">Bimuria novae-zelandiae CBS 107.79</name>
    <dbReference type="NCBI Taxonomy" id="1447943"/>
    <lineage>
        <taxon>Eukaryota</taxon>
        <taxon>Fungi</taxon>
        <taxon>Dikarya</taxon>
        <taxon>Ascomycota</taxon>
        <taxon>Pezizomycotina</taxon>
        <taxon>Dothideomycetes</taxon>
        <taxon>Pleosporomycetidae</taxon>
        <taxon>Pleosporales</taxon>
        <taxon>Massarineae</taxon>
        <taxon>Didymosphaeriaceae</taxon>
        <taxon>Bimuria</taxon>
    </lineage>
</organism>
<sequence length="148" mass="16878">MATAGSSRRTRVGFLRTILPRCIYSGRAADGDRSHRGATRRGPVRHSAHFLRSRFYRSTDISRSPRCRRICISSPFRGLCRILRFYMCSTTLGLDVGCWMPLPKMYVPTTKKSKYRPDPMKCVSGSILTQISKILLDRASTRRCTVRS</sequence>
<evidence type="ECO:0000313" key="2">
    <source>
        <dbReference type="Proteomes" id="UP000800036"/>
    </source>
</evidence>
<keyword evidence="2" id="KW-1185">Reference proteome</keyword>
<proteinExistence type="predicted"/>